<organism evidence="7 8">
    <name type="scientific">Caulobacter flavus</name>
    <dbReference type="NCBI Taxonomy" id="1679497"/>
    <lineage>
        <taxon>Bacteria</taxon>
        <taxon>Pseudomonadati</taxon>
        <taxon>Pseudomonadota</taxon>
        <taxon>Alphaproteobacteria</taxon>
        <taxon>Caulobacterales</taxon>
        <taxon>Caulobacteraceae</taxon>
        <taxon>Caulobacter</taxon>
    </lineage>
</organism>
<evidence type="ECO:0000256" key="4">
    <source>
        <dbReference type="SAM" id="SignalP"/>
    </source>
</evidence>
<name>A0A2N5CNM6_9CAUL</name>
<comment type="similarity">
    <text evidence="3">Belongs to the glycosyl hydrolase 5 (cellulase A) family.</text>
</comment>
<keyword evidence="2 3" id="KW-0326">Glycosidase</keyword>
<dbReference type="OrthoDB" id="9800955at2"/>
<feature type="chain" id="PRO_5044577717" description="Glycoside hydrolase family 5 domain-containing protein" evidence="4">
    <location>
        <begin position="36"/>
        <end position="402"/>
    </location>
</feature>
<accession>A0A2N5CNM6</accession>
<keyword evidence="4" id="KW-0732">Signal</keyword>
<evidence type="ECO:0000313" key="6">
    <source>
        <dbReference type="EMBL" id="AYV49283.1"/>
    </source>
</evidence>
<dbReference type="Pfam" id="PF00150">
    <property type="entry name" value="Cellulase"/>
    <property type="match status" value="1"/>
</dbReference>
<evidence type="ECO:0000313" key="8">
    <source>
        <dbReference type="Proteomes" id="UP000234483"/>
    </source>
</evidence>
<dbReference type="GO" id="GO:0004553">
    <property type="term" value="F:hydrolase activity, hydrolyzing O-glycosyl compounds"/>
    <property type="evidence" value="ECO:0007669"/>
    <property type="project" value="InterPro"/>
</dbReference>
<evidence type="ECO:0000259" key="5">
    <source>
        <dbReference type="Pfam" id="PF00150"/>
    </source>
</evidence>
<dbReference type="PANTHER" id="PTHR31263">
    <property type="entry name" value="CELLULASE FAMILY PROTEIN (AFU_ORTHOLOGUE AFUA_5G14560)"/>
    <property type="match status" value="1"/>
</dbReference>
<evidence type="ECO:0000256" key="2">
    <source>
        <dbReference type="ARBA" id="ARBA00023295"/>
    </source>
</evidence>
<dbReference type="EMBL" id="PJRQ01000042">
    <property type="protein sequence ID" value="PLR08283.1"/>
    <property type="molecule type" value="Genomic_DNA"/>
</dbReference>
<keyword evidence="1 3" id="KW-0378">Hydrolase</keyword>
<dbReference type="Proteomes" id="UP000234483">
    <property type="component" value="Unassembled WGS sequence"/>
</dbReference>
<proteinExistence type="inferred from homology"/>
<dbReference type="PANTHER" id="PTHR31263:SF0">
    <property type="entry name" value="CELLULASE FAMILY PROTEIN (AFU_ORTHOLOGUE AFUA_5G14560)"/>
    <property type="match status" value="1"/>
</dbReference>
<dbReference type="Gene3D" id="3.20.20.80">
    <property type="entry name" value="Glycosidases"/>
    <property type="match status" value="1"/>
</dbReference>
<feature type="domain" description="Glycoside hydrolase family 5" evidence="5">
    <location>
        <begin position="50"/>
        <end position="362"/>
    </location>
</feature>
<dbReference type="AlphaFoldDB" id="A0A2N5CNM6"/>
<evidence type="ECO:0000256" key="1">
    <source>
        <dbReference type="ARBA" id="ARBA00022801"/>
    </source>
</evidence>
<dbReference type="EMBL" id="CP026100">
    <property type="protein sequence ID" value="AYV49283.1"/>
    <property type="molecule type" value="Genomic_DNA"/>
</dbReference>
<dbReference type="SUPFAM" id="SSF51445">
    <property type="entry name" value="(Trans)glycosidases"/>
    <property type="match status" value="1"/>
</dbReference>
<sequence>MRSVPCWWRSVFLSAFLRGLAAAFLCVLLTTPALAAPKYPLSTRGPDIVDARGAKVRLVSVNWFGAESGEFVVGGLDRQPLEKIVKTVKAGGFNSVRLPWSNELVERNPVVEDRYLAANPKLKGKTALAVFDAVVDEIGRQGLMVVLDNHRSRGDWCCDEAHGDGLWWTPAYPESAWLADWKTVTARYANRPFVVAAELRNEIRPDPSLGLKPAWGGGDPRTDWRAAAMRGAAAVQAVNPKLLIIVGGIDYQSNLRGVREAPVSLSVPDKLVYAAHDYAWTHKPEDLADPALFARVAHERWGFVRDPGQPFTAPVYMSEWGGCTQNGPDGQPCKSDRIAFVQALATYARESGIDWAWWPLNGTQSAGYNRTAGAVEPYGLLDPTWGRWADPKVIEALTGVAP</sequence>
<evidence type="ECO:0000313" key="7">
    <source>
        <dbReference type="EMBL" id="PLR08283.1"/>
    </source>
</evidence>
<keyword evidence="9" id="KW-1185">Reference proteome</keyword>
<dbReference type="InterPro" id="IPR017853">
    <property type="entry name" value="GH"/>
</dbReference>
<dbReference type="GO" id="GO:0000272">
    <property type="term" value="P:polysaccharide catabolic process"/>
    <property type="evidence" value="ECO:0007669"/>
    <property type="project" value="InterPro"/>
</dbReference>
<evidence type="ECO:0000313" key="9">
    <source>
        <dbReference type="Proteomes" id="UP000281192"/>
    </source>
</evidence>
<reference evidence="6 9" key="2">
    <citation type="submission" date="2018-01" db="EMBL/GenBank/DDBJ databases">
        <title>Complete genome sequence of Caulobacter flavus RHGG3.</title>
        <authorList>
            <person name="Yang E."/>
        </authorList>
    </citation>
    <scope>NUCLEOTIDE SEQUENCE [LARGE SCALE GENOMIC DNA]</scope>
    <source>
        <strain evidence="6 9">RHGG3</strain>
    </source>
</reference>
<evidence type="ECO:0000256" key="3">
    <source>
        <dbReference type="RuleBase" id="RU361153"/>
    </source>
</evidence>
<dbReference type="InterPro" id="IPR001547">
    <property type="entry name" value="Glyco_hydro_5"/>
</dbReference>
<dbReference type="Proteomes" id="UP000281192">
    <property type="component" value="Chromosome"/>
</dbReference>
<gene>
    <name evidence="6" type="ORF">C1707_25245</name>
    <name evidence="7" type="ORF">CFHF_20730</name>
</gene>
<protein>
    <recommendedName>
        <fullName evidence="5">Glycoside hydrolase family 5 domain-containing protein</fullName>
    </recommendedName>
</protein>
<feature type="signal peptide" evidence="4">
    <location>
        <begin position="1"/>
        <end position="35"/>
    </location>
</feature>
<dbReference type="KEGG" id="cfh:C1707_25245"/>
<reference evidence="7 8" key="1">
    <citation type="submission" date="2017-12" db="EMBL/GenBank/DDBJ databases">
        <title>The genome sequence of Caulobacter flavus CGMCC1 15093.</title>
        <authorList>
            <person name="Gao J."/>
            <person name="Mao X."/>
            <person name="Sun J."/>
        </authorList>
    </citation>
    <scope>NUCLEOTIDE SEQUENCE [LARGE SCALE GENOMIC DNA]</scope>
    <source>
        <strain evidence="7 8">CGMCC1 15093</strain>
    </source>
</reference>